<dbReference type="OrthoDB" id="10558899at2759"/>
<feature type="region of interest" description="Disordered" evidence="1">
    <location>
        <begin position="157"/>
        <end position="176"/>
    </location>
</feature>
<organism evidence="2 3">
    <name type="scientific">Litomosoides sigmodontis</name>
    <name type="common">Filarial nematode worm</name>
    <dbReference type="NCBI Taxonomy" id="42156"/>
    <lineage>
        <taxon>Eukaryota</taxon>
        <taxon>Metazoa</taxon>
        <taxon>Ecdysozoa</taxon>
        <taxon>Nematoda</taxon>
        <taxon>Chromadorea</taxon>
        <taxon>Rhabditida</taxon>
        <taxon>Spirurina</taxon>
        <taxon>Spiruromorpha</taxon>
        <taxon>Filarioidea</taxon>
        <taxon>Onchocercidae</taxon>
        <taxon>Litomosoides</taxon>
    </lineage>
</organism>
<feature type="compositionally biased region" description="Gly residues" evidence="1">
    <location>
        <begin position="167"/>
        <end position="176"/>
    </location>
</feature>
<dbReference type="STRING" id="42156.A0A3P7JND2"/>
<evidence type="ECO:0000313" key="2">
    <source>
        <dbReference type="EMBL" id="VDM92653.1"/>
    </source>
</evidence>
<proteinExistence type="predicted"/>
<dbReference type="Proteomes" id="UP000277928">
    <property type="component" value="Unassembled WGS sequence"/>
</dbReference>
<sequence>MKICVFSMKNKFIDHYSSDLPTDHRSSSNRISVLHSNRARKQLTQNVPRFSNRRIEATDQFSPDISRTDHLPHRKPQIYHADGRQVERLTYCPIGGQQTHVTYPIVELSIPKEASNEDAPLINIPYVDVDLDSNWRYRKGNDSTFSDRQVKYHANISSSASRISSSNGGGGGKTFG</sequence>
<dbReference type="AlphaFoldDB" id="A0A3P7JND2"/>
<dbReference type="EMBL" id="UYRX01002060">
    <property type="protein sequence ID" value="VDM92653.1"/>
    <property type="molecule type" value="Genomic_DNA"/>
</dbReference>
<gene>
    <name evidence="2" type="ORF">NLS_LOCUS9874</name>
</gene>
<accession>A0A3P7JND2</accession>
<name>A0A3P7JND2_LITSI</name>
<evidence type="ECO:0000256" key="1">
    <source>
        <dbReference type="SAM" id="MobiDB-lite"/>
    </source>
</evidence>
<evidence type="ECO:0000313" key="3">
    <source>
        <dbReference type="Proteomes" id="UP000277928"/>
    </source>
</evidence>
<reference evidence="2 3" key="1">
    <citation type="submission" date="2018-08" db="EMBL/GenBank/DDBJ databases">
        <authorList>
            <person name="Laetsch R D."/>
            <person name="Stevens L."/>
            <person name="Kumar S."/>
            <person name="Blaxter L. M."/>
        </authorList>
    </citation>
    <scope>NUCLEOTIDE SEQUENCE [LARGE SCALE GENOMIC DNA]</scope>
</reference>
<keyword evidence="3" id="KW-1185">Reference proteome</keyword>
<protein>
    <submittedName>
        <fullName evidence="2">Uncharacterized protein</fullName>
    </submittedName>
</protein>
<feature type="compositionally biased region" description="Low complexity" evidence="1">
    <location>
        <begin position="157"/>
        <end position="166"/>
    </location>
</feature>